<dbReference type="EMBL" id="JAHVHU010000007">
    <property type="protein sequence ID" value="MBY5958078.1"/>
    <property type="molecule type" value="Genomic_DNA"/>
</dbReference>
<organism evidence="9 10">
    <name type="scientific">Membranihabitans marinus</name>
    <dbReference type="NCBI Taxonomy" id="1227546"/>
    <lineage>
        <taxon>Bacteria</taxon>
        <taxon>Pseudomonadati</taxon>
        <taxon>Bacteroidota</taxon>
        <taxon>Saprospiria</taxon>
        <taxon>Saprospirales</taxon>
        <taxon>Saprospiraceae</taxon>
        <taxon>Membranihabitans</taxon>
    </lineage>
</organism>
<dbReference type="InterPro" id="IPR053934">
    <property type="entry name" value="HTTM_dom"/>
</dbReference>
<keyword evidence="6" id="KW-0456">Lyase</keyword>
<keyword evidence="3 7" id="KW-1133">Transmembrane helix</keyword>
<protein>
    <submittedName>
        <fullName evidence="9">HTTM domain-containing protein</fullName>
    </submittedName>
</protein>
<reference evidence="9" key="1">
    <citation type="submission" date="2021-06" db="EMBL/GenBank/DDBJ databases">
        <title>44 bacteria genomes isolated from Dapeng, Shenzhen.</title>
        <authorList>
            <person name="Zheng W."/>
            <person name="Yu S."/>
            <person name="Huang Y."/>
        </authorList>
    </citation>
    <scope>NUCLEOTIDE SEQUENCE</scope>
    <source>
        <strain evidence="9">DP5N28-2</strain>
    </source>
</reference>
<evidence type="ECO:0000256" key="6">
    <source>
        <dbReference type="ARBA" id="ARBA00023239"/>
    </source>
</evidence>
<feature type="domain" description="HTTM-like" evidence="8">
    <location>
        <begin position="13"/>
        <end position="274"/>
    </location>
</feature>
<dbReference type="PANTHER" id="PTHR12639">
    <property type="entry name" value="VITAMIN K-DEPENDENT GAMMA-CARBOXYLASE"/>
    <property type="match status" value="1"/>
</dbReference>
<evidence type="ECO:0000256" key="1">
    <source>
        <dbReference type="ARBA" id="ARBA00004127"/>
    </source>
</evidence>
<feature type="transmembrane region" description="Helical" evidence="7">
    <location>
        <begin position="156"/>
        <end position="175"/>
    </location>
</feature>
<dbReference type="InterPro" id="IPR011020">
    <property type="entry name" value="HTTM-like"/>
</dbReference>
<dbReference type="SMART" id="SM00752">
    <property type="entry name" value="HTTM"/>
    <property type="match status" value="1"/>
</dbReference>
<feature type="transmembrane region" description="Helical" evidence="7">
    <location>
        <begin position="251"/>
        <end position="274"/>
    </location>
</feature>
<evidence type="ECO:0000259" key="8">
    <source>
        <dbReference type="SMART" id="SM00752"/>
    </source>
</evidence>
<accession>A0A953L9W8</accession>
<proteinExistence type="predicted"/>
<dbReference type="AlphaFoldDB" id="A0A953L9W8"/>
<keyword evidence="10" id="KW-1185">Reference proteome</keyword>
<evidence type="ECO:0000256" key="7">
    <source>
        <dbReference type="SAM" id="Phobius"/>
    </source>
</evidence>
<keyword evidence="4 7" id="KW-0472">Membrane</keyword>
<feature type="transmembrane region" description="Helical" evidence="7">
    <location>
        <begin position="209"/>
        <end position="230"/>
    </location>
</feature>
<feature type="transmembrane region" description="Helical" evidence="7">
    <location>
        <begin position="71"/>
        <end position="89"/>
    </location>
</feature>
<evidence type="ECO:0000313" key="10">
    <source>
        <dbReference type="Proteomes" id="UP000753961"/>
    </source>
</evidence>
<keyword evidence="5" id="KW-1015">Disulfide bond</keyword>
<dbReference type="Pfam" id="PF05090">
    <property type="entry name" value="HTTM"/>
    <property type="match status" value="1"/>
</dbReference>
<comment type="caution">
    <text evidence="9">The sequence shown here is derived from an EMBL/GenBank/DDBJ whole genome shotgun (WGS) entry which is preliminary data.</text>
</comment>
<dbReference type="Pfam" id="PF22777">
    <property type="entry name" value="VKGC_lumenal_dom"/>
    <property type="match status" value="1"/>
</dbReference>
<sequence length="467" mass="54580">MKSPSQYIDDLKTKETSIAPLVIFRILFGLLMAFGAIRFIFSGWIEKLYLEPDFFFKFFGFEWVHVPQSAWLLYGLHLLIATSAIGIALGWKYRWAAILFFLSFSYAEMMDATNYLNHYYLVILVAFLMIFLPAHRSFSIDAFINKSIRQNNVPRLYLAVLQWQVGLVYVFAGLAKVNYDWLVHAMPLAVWLPARTDIPGLGLLFEQPWAPFLMSWAGAFYDLFIVFLLTSKRWWKAGYLLVIIFHLMTKVLFNIGMFPYIMICFTTIFIPVVYHQRSLKFLRKLFGKIRSVTILTPPVNASIPKVAPISSRTKSLSLVFMFFIIIQLIAPLRHLLYSGSVHWNEEGYRWSWRVMLLEKAGTAFFTVEDLRSGRKFEVENDLFLTAYQEKQMAFQPDFILQFAHHLNQHYMKKLGSEDLRITVRSRVSLNGRKSQTLIDPHTDLTKIHNTWLKKKWILPYEPQITAL</sequence>
<feature type="transmembrane region" description="Helical" evidence="7">
    <location>
        <begin position="21"/>
        <end position="45"/>
    </location>
</feature>
<gene>
    <name evidence="9" type="ORF">KUV50_08055</name>
</gene>
<dbReference type="Proteomes" id="UP000753961">
    <property type="component" value="Unassembled WGS sequence"/>
</dbReference>
<evidence type="ECO:0000256" key="4">
    <source>
        <dbReference type="ARBA" id="ARBA00023136"/>
    </source>
</evidence>
<dbReference type="InterPro" id="IPR007782">
    <property type="entry name" value="VKG_COase"/>
</dbReference>
<dbReference type="RefSeq" id="WP_222579611.1">
    <property type="nucleotide sequence ID" value="NZ_JAHVHU010000007.1"/>
</dbReference>
<name>A0A953L9W8_9BACT</name>
<dbReference type="InterPro" id="IPR053935">
    <property type="entry name" value="VKGC_lumenal_dom"/>
</dbReference>
<dbReference type="GO" id="GO:0019842">
    <property type="term" value="F:vitamin binding"/>
    <property type="evidence" value="ECO:0007669"/>
    <property type="project" value="TreeGrafter"/>
</dbReference>
<evidence type="ECO:0000313" key="9">
    <source>
        <dbReference type="EMBL" id="MBY5958078.1"/>
    </source>
</evidence>
<dbReference type="GO" id="GO:0008488">
    <property type="term" value="F:gamma-glutamyl carboxylase activity"/>
    <property type="evidence" value="ECO:0007669"/>
    <property type="project" value="InterPro"/>
</dbReference>
<comment type="subcellular location">
    <subcellularLocation>
        <location evidence="1">Endomembrane system</location>
        <topology evidence="1">Multi-pass membrane protein</topology>
    </subcellularLocation>
</comment>
<feature type="transmembrane region" description="Helical" evidence="7">
    <location>
        <begin position="118"/>
        <end position="135"/>
    </location>
</feature>
<feature type="transmembrane region" description="Helical" evidence="7">
    <location>
        <begin position="96"/>
        <end position="112"/>
    </location>
</feature>
<keyword evidence="2 7" id="KW-0812">Transmembrane</keyword>
<evidence type="ECO:0000256" key="5">
    <source>
        <dbReference type="ARBA" id="ARBA00023157"/>
    </source>
</evidence>
<evidence type="ECO:0000256" key="3">
    <source>
        <dbReference type="ARBA" id="ARBA00022989"/>
    </source>
</evidence>
<feature type="transmembrane region" description="Helical" evidence="7">
    <location>
        <begin position="316"/>
        <end position="336"/>
    </location>
</feature>
<dbReference type="PANTHER" id="PTHR12639:SF7">
    <property type="entry name" value="HTTM DOMAIN-CONTAINING PROTEIN"/>
    <property type="match status" value="1"/>
</dbReference>
<dbReference type="GO" id="GO:0012505">
    <property type="term" value="C:endomembrane system"/>
    <property type="evidence" value="ECO:0007669"/>
    <property type="project" value="UniProtKB-SubCell"/>
</dbReference>
<evidence type="ECO:0000256" key="2">
    <source>
        <dbReference type="ARBA" id="ARBA00022692"/>
    </source>
</evidence>